<reference evidence="1" key="1">
    <citation type="submission" date="2022-04" db="EMBL/GenBank/DDBJ databases">
        <title>A functionally conserved STORR gene fusion in Papaver species that diverged 16.8 million years ago.</title>
        <authorList>
            <person name="Catania T."/>
        </authorList>
    </citation>
    <scope>NUCLEOTIDE SEQUENCE</scope>
    <source>
        <strain evidence="1">S-188037</strain>
    </source>
</reference>
<proteinExistence type="predicted"/>
<comment type="caution">
    <text evidence="1">The sequence shown here is derived from an EMBL/GenBank/DDBJ whole genome shotgun (WGS) entry which is preliminary data.</text>
</comment>
<evidence type="ECO:0000313" key="2">
    <source>
        <dbReference type="Proteomes" id="UP001202328"/>
    </source>
</evidence>
<accession>A0AAD4XBI3</accession>
<protein>
    <submittedName>
        <fullName evidence="1">Uncharacterized protein</fullName>
    </submittedName>
</protein>
<dbReference type="Proteomes" id="UP001202328">
    <property type="component" value="Unassembled WGS sequence"/>
</dbReference>
<organism evidence="1 2">
    <name type="scientific">Papaver atlanticum</name>
    <dbReference type="NCBI Taxonomy" id="357466"/>
    <lineage>
        <taxon>Eukaryota</taxon>
        <taxon>Viridiplantae</taxon>
        <taxon>Streptophyta</taxon>
        <taxon>Embryophyta</taxon>
        <taxon>Tracheophyta</taxon>
        <taxon>Spermatophyta</taxon>
        <taxon>Magnoliopsida</taxon>
        <taxon>Ranunculales</taxon>
        <taxon>Papaveraceae</taxon>
        <taxon>Papaveroideae</taxon>
        <taxon>Papaver</taxon>
    </lineage>
</organism>
<gene>
    <name evidence="1" type="ORF">MKW98_015794</name>
</gene>
<sequence>MRNLLEIRYTNQHFLKQSDVVFAARFDLDIIPRQLNQTDEFFSARPSIPAQPLHIPTSVSRQLPWHVNILRRRVKDASDLGKTIQEVKYLAEAVASGIRSTLQGFGRGCLRKTDEHKINITLNSSFLFE</sequence>
<name>A0AAD4XBI3_9MAGN</name>
<evidence type="ECO:0000313" key="1">
    <source>
        <dbReference type="EMBL" id="KAI3897098.1"/>
    </source>
</evidence>
<dbReference type="EMBL" id="JAJJMB010011856">
    <property type="protein sequence ID" value="KAI3897098.1"/>
    <property type="molecule type" value="Genomic_DNA"/>
</dbReference>
<keyword evidence="2" id="KW-1185">Reference proteome</keyword>
<dbReference type="AlphaFoldDB" id="A0AAD4XBI3"/>